<organism evidence="3 4">
    <name type="scientific">Plasmodium ovale curtisi</name>
    <dbReference type="NCBI Taxonomy" id="864141"/>
    <lineage>
        <taxon>Eukaryota</taxon>
        <taxon>Sar</taxon>
        <taxon>Alveolata</taxon>
        <taxon>Apicomplexa</taxon>
        <taxon>Aconoidasida</taxon>
        <taxon>Haemosporida</taxon>
        <taxon>Plasmodiidae</taxon>
        <taxon>Plasmodium</taxon>
        <taxon>Plasmodium (Plasmodium)</taxon>
    </lineage>
</organism>
<accession>A0A1A8X282</accession>
<name>A0A1A8X282_PLAOA</name>
<dbReference type="Proteomes" id="UP000078546">
    <property type="component" value="Unassembled WGS sequence"/>
</dbReference>
<feature type="region of interest" description="Disordered" evidence="1">
    <location>
        <begin position="1"/>
        <end position="51"/>
    </location>
</feature>
<evidence type="ECO:0000256" key="1">
    <source>
        <dbReference type="SAM" id="MobiDB-lite"/>
    </source>
</evidence>
<sequence>MDIPRSTSKERRIEKRRNRIKKKLNGQGEIQEETSNATSTEKKKENNGYTSIERKEEKDVTYNFEYRNVECDLNYDNLRNDIINNLGEKQKEFIEELSVKIKEEEKPFLENIKKYAVYLEGSNFMTCSGENGKILPEQLEDIYQSDFQNNITDVKALAIKEKETYKKKIEKYFSLLKYKDEQIKKVCEINSKNISSFIAFMRNQMEGYKVYLEDILNKTRDDLNLKRRNLLVRQKAKKQQQADTRGLYEDEEHGAFFILFFLKFLSKTLFFVSHFVVSVYFISFCPSLFQATTANALSKKVKETHEQNHLNLEEKNELLENNLNMNMQHIQEINDILMDREKNIYNIKLLQQKNCHNLKMINFYKLEINKLRESLLSVKTYYYNYKIKSKKNISELINQYERIKFQFIELQKRQKSYEQNFQKKYAKAWDLQKSEANKYIEKLISANQIIHEQIFLKKFYKTNYKQLIEDNSSLISTATKDDENLKTQLIEKQVTVQQIENVKKLLLQECSFLVDGDIDDEQEKMKKILKYIGVHTQEDLELLTQLFYIDNQEANEDTQKNNRDSEENGLSYNSEYTLDIIFKYYQEKEKDNICRIANNKQKYKNRLNVSLKLIIERKKQEKKYWDNLTQITPDDMIELWKTFLIFVEKYYHTLKERATIIQNIFKEEKLIKENLSKIDKMRKSLSSL</sequence>
<dbReference type="InterPro" id="IPR029440">
    <property type="entry name" value="DRC1_C"/>
</dbReference>
<feature type="compositionally biased region" description="Basic and acidic residues" evidence="1">
    <location>
        <begin position="40"/>
        <end position="51"/>
    </location>
</feature>
<reference evidence="4" key="1">
    <citation type="submission" date="2016-05" db="EMBL/GenBank/DDBJ databases">
        <authorList>
            <person name="Naeem Raeece"/>
        </authorList>
    </citation>
    <scope>NUCLEOTIDE SEQUENCE [LARGE SCALE GENOMIC DNA]</scope>
</reference>
<dbReference type="AlphaFoldDB" id="A0A1A8X282"/>
<dbReference type="GO" id="GO:0070286">
    <property type="term" value="P:axonemal dynein complex assembly"/>
    <property type="evidence" value="ECO:0007669"/>
    <property type="project" value="InterPro"/>
</dbReference>
<evidence type="ECO:0000313" key="3">
    <source>
        <dbReference type="EMBL" id="SBS97826.1"/>
    </source>
</evidence>
<dbReference type="InterPro" id="IPR039750">
    <property type="entry name" value="DRC1/DRC2"/>
</dbReference>
<evidence type="ECO:0000259" key="2">
    <source>
        <dbReference type="Pfam" id="PF14775"/>
    </source>
</evidence>
<dbReference type="Pfam" id="PF14775">
    <property type="entry name" value="NYD-SP28_assoc"/>
    <property type="match status" value="1"/>
</dbReference>
<dbReference type="GO" id="GO:0005858">
    <property type="term" value="C:axonemal dynein complex"/>
    <property type="evidence" value="ECO:0007669"/>
    <property type="project" value="InterPro"/>
</dbReference>
<dbReference type="PANTHER" id="PTHR21625:SF1">
    <property type="entry name" value="DYNEIN REGULATORY COMPLEX PROTEIN 1"/>
    <property type="match status" value="1"/>
</dbReference>
<protein>
    <recommendedName>
        <fullName evidence="2">Dynein regulatory complex protein 1 C-terminal domain-containing protein</fullName>
    </recommendedName>
</protein>
<dbReference type="EMBL" id="FLQV01000758">
    <property type="protein sequence ID" value="SBS97826.1"/>
    <property type="molecule type" value="Genomic_DNA"/>
</dbReference>
<evidence type="ECO:0000313" key="4">
    <source>
        <dbReference type="Proteomes" id="UP000078546"/>
    </source>
</evidence>
<gene>
    <name evidence="3" type="ORF">POVCU1_041310</name>
</gene>
<dbReference type="GO" id="GO:0003352">
    <property type="term" value="P:regulation of cilium movement"/>
    <property type="evidence" value="ECO:0007669"/>
    <property type="project" value="TreeGrafter"/>
</dbReference>
<dbReference type="PANTHER" id="PTHR21625">
    <property type="entry name" value="NYD-SP28 PROTEIN"/>
    <property type="match status" value="1"/>
</dbReference>
<dbReference type="GO" id="GO:0060285">
    <property type="term" value="P:cilium-dependent cell motility"/>
    <property type="evidence" value="ECO:0007669"/>
    <property type="project" value="TreeGrafter"/>
</dbReference>
<feature type="domain" description="Dynein regulatory complex protein 1 C-terminal" evidence="2">
    <location>
        <begin position="623"/>
        <end position="676"/>
    </location>
</feature>
<feature type="compositionally biased region" description="Basic residues" evidence="1">
    <location>
        <begin position="14"/>
        <end position="24"/>
    </location>
</feature>
<proteinExistence type="predicted"/>